<protein>
    <submittedName>
        <fullName evidence="1">Uncharacterized protein</fullName>
    </submittedName>
</protein>
<proteinExistence type="predicted"/>
<dbReference type="EMBL" id="HBHQ01008081">
    <property type="protein sequence ID" value="CAD9813568.1"/>
    <property type="molecule type" value="Transcribed_RNA"/>
</dbReference>
<dbReference type="EMBL" id="HBHQ01008092">
    <property type="protein sequence ID" value="CAD9813576.1"/>
    <property type="molecule type" value="Transcribed_RNA"/>
</dbReference>
<dbReference type="AlphaFoldDB" id="A0A6T7GA33"/>
<evidence type="ECO:0000313" key="2">
    <source>
        <dbReference type="EMBL" id="CAD9813576.1"/>
    </source>
</evidence>
<accession>A0A6T7GA33</accession>
<sequence length="133" mass="15535">MHFNSYHVLIVQYTILWRSFETSCSILYNLAMRIITTEAINHFMIYESLLAYEDEDEDFEDFDDFDDFEYEDFDDFDDFEYEDFDDFDDFDFFEYALSVRGSSCPSLSTPPLGIPKAAEASEASRATAAAKMT</sequence>
<reference evidence="1" key="1">
    <citation type="submission" date="2021-01" db="EMBL/GenBank/DDBJ databases">
        <authorList>
            <person name="Corre E."/>
            <person name="Pelletier E."/>
            <person name="Niang G."/>
            <person name="Scheremetjew M."/>
            <person name="Finn R."/>
            <person name="Kale V."/>
            <person name="Holt S."/>
            <person name="Cochrane G."/>
            <person name="Meng A."/>
            <person name="Brown T."/>
            <person name="Cohen L."/>
        </authorList>
    </citation>
    <scope>NUCLEOTIDE SEQUENCE</scope>
    <source>
        <strain evidence="1">CCMP2084</strain>
    </source>
</reference>
<name>A0A6T7GA33_9STRA</name>
<gene>
    <name evidence="1" type="ORF">ASEP1449_LOCUS5393</name>
    <name evidence="2" type="ORF">ASEP1449_LOCUS5401</name>
</gene>
<organism evidence="1">
    <name type="scientific">Attheya septentrionalis</name>
    <dbReference type="NCBI Taxonomy" id="420275"/>
    <lineage>
        <taxon>Eukaryota</taxon>
        <taxon>Sar</taxon>
        <taxon>Stramenopiles</taxon>
        <taxon>Ochrophyta</taxon>
        <taxon>Bacillariophyta</taxon>
        <taxon>Coscinodiscophyceae</taxon>
        <taxon>Chaetocerotophycidae</taxon>
        <taxon>Chaetocerotales</taxon>
        <taxon>Attheyaceae</taxon>
        <taxon>Attheya</taxon>
    </lineage>
</organism>
<evidence type="ECO:0000313" key="1">
    <source>
        <dbReference type="EMBL" id="CAD9813568.1"/>
    </source>
</evidence>